<name>A0A9X0AL00_9HELO</name>
<dbReference type="AlphaFoldDB" id="A0A9X0AL00"/>
<keyword evidence="2" id="KW-1185">Reference proteome</keyword>
<reference evidence="1" key="1">
    <citation type="submission" date="2022-11" db="EMBL/GenBank/DDBJ databases">
        <title>Genome Resource of Sclerotinia nivalis Strain SnTB1, a Plant Pathogen Isolated from American Ginseng.</title>
        <authorList>
            <person name="Fan S."/>
        </authorList>
    </citation>
    <scope>NUCLEOTIDE SEQUENCE</scope>
    <source>
        <strain evidence="1">SnTB1</strain>
    </source>
</reference>
<dbReference type="EMBL" id="JAPEIS010000007">
    <property type="protein sequence ID" value="KAJ8064709.1"/>
    <property type="molecule type" value="Genomic_DNA"/>
</dbReference>
<organism evidence="1 2">
    <name type="scientific">Sclerotinia nivalis</name>
    <dbReference type="NCBI Taxonomy" id="352851"/>
    <lineage>
        <taxon>Eukaryota</taxon>
        <taxon>Fungi</taxon>
        <taxon>Dikarya</taxon>
        <taxon>Ascomycota</taxon>
        <taxon>Pezizomycotina</taxon>
        <taxon>Leotiomycetes</taxon>
        <taxon>Helotiales</taxon>
        <taxon>Sclerotiniaceae</taxon>
        <taxon>Sclerotinia</taxon>
    </lineage>
</organism>
<proteinExistence type="predicted"/>
<accession>A0A9X0AL00</accession>
<evidence type="ECO:0000313" key="2">
    <source>
        <dbReference type="Proteomes" id="UP001152300"/>
    </source>
</evidence>
<sequence>MEAIILCKSPKKGFFKADALSIISICMLPQIKSEQIPMMRASSNLHFETMNLVSTTNQGPYLFRILEPMHFMERGRVPRRRMSTRVGFHGWQEAPGPYPARSLPLADPPCQWPVGYLQR</sequence>
<dbReference type="Proteomes" id="UP001152300">
    <property type="component" value="Unassembled WGS sequence"/>
</dbReference>
<comment type="caution">
    <text evidence="1">The sequence shown here is derived from an EMBL/GenBank/DDBJ whole genome shotgun (WGS) entry which is preliminary data.</text>
</comment>
<evidence type="ECO:0000313" key="1">
    <source>
        <dbReference type="EMBL" id="KAJ8064709.1"/>
    </source>
</evidence>
<protein>
    <submittedName>
        <fullName evidence="1">Uncharacterized protein</fullName>
    </submittedName>
</protein>
<gene>
    <name evidence="1" type="ORF">OCU04_007029</name>
</gene>